<evidence type="ECO:0000313" key="8">
    <source>
        <dbReference type="EMBL" id="KAF9592208.1"/>
    </source>
</evidence>
<comment type="caution">
    <text evidence="7">Lacks conserved residue(s) required for the propagation of feature annotation.</text>
</comment>
<keyword evidence="6 7" id="KW-0472">Membrane</keyword>
<dbReference type="OrthoDB" id="1865379at2759"/>
<feature type="transmembrane region" description="Helical" evidence="7">
    <location>
        <begin position="31"/>
        <end position="52"/>
    </location>
</feature>
<comment type="similarity">
    <text evidence="2 7">Belongs to the purine permeases (TC 2.A.7.14) family.</text>
</comment>
<gene>
    <name evidence="8" type="ORF">IFM89_012784</name>
</gene>
<dbReference type="Pfam" id="PF16913">
    <property type="entry name" value="PUNUT"/>
    <property type="match status" value="1"/>
</dbReference>
<name>A0A835LE58_9MAGN</name>
<feature type="transmembrane region" description="Helical" evidence="7">
    <location>
        <begin position="192"/>
        <end position="212"/>
    </location>
</feature>
<evidence type="ECO:0000256" key="1">
    <source>
        <dbReference type="ARBA" id="ARBA00004141"/>
    </source>
</evidence>
<feature type="transmembrane region" description="Helical" evidence="7">
    <location>
        <begin position="106"/>
        <end position="131"/>
    </location>
</feature>
<dbReference type="PANTHER" id="PTHR31376:SF105">
    <property type="entry name" value="PURINE PERMEASE-RELATED"/>
    <property type="match status" value="1"/>
</dbReference>
<organism evidence="8 9">
    <name type="scientific">Coptis chinensis</name>
    <dbReference type="NCBI Taxonomy" id="261450"/>
    <lineage>
        <taxon>Eukaryota</taxon>
        <taxon>Viridiplantae</taxon>
        <taxon>Streptophyta</taxon>
        <taxon>Embryophyta</taxon>
        <taxon>Tracheophyta</taxon>
        <taxon>Spermatophyta</taxon>
        <taxon>Magnoliopsida</taxon>
        <taxon>Ranunculales</taxon>
        <taxon>Ranunculaceae</taxon>
        <taxon>Coptidoideae</taxon>
        <taxon>Coptis</taxon>
    </lineage>
</organism>
<evidence type="ECO:0000256" key="5">
    <source>
        <dbReference type="ARBA" id="ARBA00022989"/>
    </source>
</evidence>
<dbReference type="Proteomes" id="UP000631114">
    <property type="component" value="Unassembled WGS sequence"/>
</dbReference>
<keyword evidence="5 7" id="KW-1133">Transmembrane helix</keyword>
<evidence type="ECO:0000256" key="7">
    <source>
        <dbReference type="RuleBase" id="RU368015"/>
    </source>
</evidence>
<sequence>MAETVMEGGTLTNGVQDSQKTQIPTRKRIRWWLLLLSGACTAVGTVGGPLLQKLYYMHGGNRKWLLSWLQSVGFPILIPPLFFLYLKNLSQKTATTSSLFFMEPKLFLSSFVLGIVLGFNTYMYSAGLAYIPVSTSSLLLSTQLAFTALFSFFIVKQKFTFYSFNSVVVMIFGTIVLALDTSHDRPPGISQGMYLSGFFLTLGGAASFGLTLPMMEYSYQLSTRPIDYTVVLQFQFVMNLSATIVTSVAMVIDKGFQVIPREARNYELGEVKYYVVLVASAIVWQVLSQGVIGTIYCSSSLFAGIITSFLLPLSEVAAIIAFHDKFTGEKGMSLALCLWGFASFFIGEYKNARKSEIIIETNETTV</sequence>
<evidence type="ECO:0000256" key="4">
    <source>
        <dbReference type="ARBA" id="ARBA00022692"/>
    </source>
</evidence>
<dbReference type="PANTHER" id="PTHR31376">
    <property type="entry name" value="OS09G0467300 PROTEIN-RELATED"/>
    <property type="match status" value="1"/>
</dbReference>
<keyword evidence="9" id="KW-1185">Reference proteome</keyword>
<dbReference type="InterPro" id="IPR037185">
    <property type="entry name" value="EmrE-like"/>
</dbReference>
<keyword evidence="4 7" id="KW-0812">Transmembrane</keyword>
<evidence type="ECO:0000256" key="2">
    <source>
        <dbReference type="ARBA" id="ARBA00006213"/>
    </source>
</evidence>
<comment type="caution">
    <text evidence="8">The sequence shown here is derived from an EMBL/GenBank/DDBJ whole genome shotgun (WGS) entry which is preliminary data.</text>
</comment>
<dbReference type="GO" id="GO:0016020">
    <property type="term" value="C:membrane"/>
    <property type="evidence" value="ECO:0007669"/>
    <property type="project" value="UniProtKB-SubCell"/>
</dbReference>
<evidence type="ECO:0000256" key="6">
    <source>
        <dbReference type="ARBA" id="ARBA00023136"/>
    </source>
</evidence>
<proteinExistence type="inferred from homology"/>
<feature type="transmembrane region" description="Helical" evidence="7">
    <location>
        <begin position="232"/>
        <end position="252"/>
    </location>
</feature>
<dbReference type="AlphaFoldDB" id="A0A835LE58"/>
<comment type="subcellular location">
    <subcellularLocation>
        <location evidence="1 7">Membrane</location>
        <topology evidence="1 7">Multi-pass membrane protein</topology>
    </subcellularLocation>
</comment>
<feature type="transmembrane region" description="Helical" evidence="7">
    <location>
        <begin position="138"/>
        <end position="155"/>
    </location>
</feature>
<evidence type="ECO:0000256" key="3">
    <source>
        <dbReference type="ARBA" id="ARBA00022448"/>
    </source>
</evidence>
<feature type="transmembrane region" description="Helical" evidence="7">
    <location>
        <begin position="273"/>
        <end position="296"/>
    </location>
</feature>
<feature type="transmembrane region" description="Helical" evidence="7">
    <location>
        <begin position="161"/>
        <end position="180"/>
    </location>
</feature>
<reference evidence="8 9" key="1">
    <citation type="submission" date="2020-10" db="EMBL/GenBank/DDBJ databases">
        <title>The Coptis chinensis genome and diversification of protoberbering-type alkaloids.</title>
        <authorList>
            <person name="Wang B."/>
            <person name="Shu S."/>
            <person name="Song C."/>
            <person name="Liu Y."/>
        </authorList>
    </citation>
    <scope>NUCLEOTIDE SEQUENCE [LARGE SCALE GENOMIC DNA]</scope>
    <source>
        <strain evidence="8">HL-2020</strain>
        <tissue evidence="8">Leaf</tissue>
    </source>
</reference>
<dbReference type="InterPro" id="IPR030182">
    <property type="entry name" value="PUP_plant"/>
</dbReference>
<protein>
    <recommendedName>
        <fullName evidence="7">Probable purine permease</fullName>
    </recommendedName>
</protein>
<accession>A0A835LE58</accession>
<dbReference type="GO" id="GO:0015211">
    <property type="term" value="F:purine nucleoside transmembrane transporter activity"/>
    <property type="evidence" value="ECO:0007669"/>
    <property type="project" value="UniProtKB-UniRule"/>
</dbReference>
<evidence type="ECO:0000313" key="9">
    <source>
        <dbReference type="Proteomes" id="UP000631114"/>
    </source>
</evidence>
<dbReference type="GO" id="GO:0005345">
    <property type="term" value="F:purine nucleobase transmembrane transporter activity"/>
    <property type="evidence" value="ECO:0007669"/>
    <property type="project" value="UniProtKB-UniRule"/>
</dbReference>
<feature type="transmembrane region" description="Helical" evidence="7">
    <location>
        <begin position="302"/>
        <end position="322"/>
    </location>
</feature>
<keyword evidence="3 7" id="KW-0813">Transport</keyword>
<dbReference type="EMBL" id="JADFTS010000008">
    <property type="protein sequence ID" value="KAF9592208.1"/>
    <property type="molecule type" value="Genomic_DNA"/>
</dbReference>
<dbReference type="SUPFAM" id="SSF103481">
    <property type="entry name" value="Multidrug resistance efflux transporter EmrE"/>
    <property type="match status" value="1"/>
</dbReference>
<feature type="transmembrane region" description="Helical" evidence="7">
    <location>
        <begin position="64"/>
        <end position="86"/>
    </location>
</feature>